<evidence type="ECO:0000313" key="5">
    <source>
        <dbReference type="EMBL" id="TNY32599.1"/>
    </source>
</evidence>
<dbReference type="PANTHER" id="PTHR30363:SF46">
    <property type="entry name" value="LYSR FAMILY TRANSCRIPTIONAL REGULATOR"/>
    <property type="match status" value="1"/>
</dbReference>
<keyword evidence="3" id="KW-0804">Transcription</keyword>
<accession>A0A5C5GF74</accession>
<dbReference type="Gene3D" id="3.40.50.1360">
    <property type="match status" value="1"/>
</dbReference>
<dbReference type="SMART" id="SM01134">
    <property type="entry name" value="DeoRC"/>
    <property type="match status" value="1"/>
</dbReference>
<evidence type="ECO:0000259" key="4">
    <source>
        <dbReference type="PROSITE" id="PS51000"/>
    </source>
</evidence>
<dbReference type="GO" id="GO:0003677">
    <property type="term" value="F:DNA binding"/>
    <property type="evidence" value="ECO:0007669"/>
    <property type="project" value="UniProtKB-KW"/>
</dbReference>
<organism evidence="5 6">
    <name type="scientific">Pelagovum pacificum</name>
    <dbReference type="NCBI Taxonomy" id="2588711"/>
    <lineage>
        <taxon>Bacteria</taxon>
        <taxon>Pseudomonadati</taxon>
        <taxon>Pseudomonadota</taxon>
        <taxon>Alphaproteobacteria</taxon>
        <taxon>Rhodobacterales</taxon>
        <taxon>Paracoccaceae</taxon>
        <taxon>Pelagovum</taxon>
    </lineage>
</organism>
<dbReference type="InterPro" id="IPR037171">
    <property type="entry name" value="NagB/RpiA_transferase-like"/>
</dbReference>
<dbReference type="Proteomes" id="UP000314011">
    <property type="component" value="Unassembled WGS sequence"/>
</dbReference>
<keyword evidence="2" id="KW-0238">DNA-binding</keyword>
<dbReference type="EMBL" id="VFFF01000001">
    <property type="protein sequence ID" value="TNY32599.1"/>
    <property type="molecule type" value="Genomic_DNA"/>
</dbReference>
<evidence type="ECO:0000256" key="2">
    <source>
        <dbReference type="ARBA" id="ARBA00023125"/>
    </source>
</evidence>
<dbReference type="InterPro" id="IPR050313">
    <property type="entry name" value="Carb_Metab_HTH_regulators"/>
</dbReference>
<protein>
    <submittedName>
        <fullName evidence="5">DeoR/GlpR transcriptional regulator</fullName>
    </submittedName>
</protein>
<name>A0A5C5GF74_9RHOB</name>
<evidence type="ECO:0000256" key="1">
    <source>
        <dbReference type="ARBA" id="ARBA00023015"/>
    </source>
</evidence>
<dbReference type="InterPro" id="IPR018356">
    <property type="entry name" value="Tscrpt_reg_HTH_DeoR_CS"/>
</dbReference>
<dbReference type="InterPro" id="IPR036388">
    <property type="entry name" value="WH-like_DNA-bd_sf"/>
</dbReference>
<proteinExistence type="predicted"/>
<keyword evidence="6" id="KW-1185">Reference proteome</keyword>
<dbReference type="SMART" id="SM00420">
    <property type="entry name" value="HTH_DEOR"/>
    <property type="match status" value="1"/>
</dbReference>
<dbReference type="PROSITE" id="PS51000">
    <property type="entry name" value="HTH_DEOR_2"/>
    <property type="match status" value="1"/>
</dbReference>
<dbReference type="PROSITE" id="PS00894">
    <property type="entry name" value="HTH_DEOR_1"/>
    <property type="match status" value="1"/>
</dbReference>
<evidence type="ECO:0000313" key="6">
    <source>
        <dbReference type="Proteomes" id="UP000314011"/>
    </source>
</evidence>
<dbReference type="PRINTS" id="PR00037">
    <property type="entry name" value="HTHLACR"/>
</dbReference>
<dbReference type="RefSeq" id="WP_140193279.1">
    <property type="nucleotide sequence ID" value="NZ_CP065915.1"/>
</dbReference>
<dbReference type="Pfam" id="PF08220">
    <property type="entry name" value="HTH_DeoR"/>
    <property type="match status" value="1"/>
</dbReference>
<dbReference type="InterPro" id="IPR036390">
    <property type="entry name" value="WH_DNA-bd_sf"/>
</dbReference>
<dbReference type="PANTHER" id="PTHR30363">
    <property type="entry name" value="HTH-TYPE TRANSCRIPTIONAL REGULATOR SRLR-RELATED"/>
    <property type="match status" value="1"/>
</dbReference>
<dbReference type="SUPFAM" id="SSF100950">
    <property type="entry name" value="NagB/RpiA/CoA transferase-like"/>
    <property type="match status" value="1"/>
</dbReference>
<dbReference type="AlphaFoldDB" id="A0A5C5GF74"/>
<dbReference type="InterPro" id="IPR001034">
    <property type="entry name" value="DeoR_HTH"/>
</dbReference>
<dbReference type="Gene3D" id="1.10.10.10">
    <property type="entry name" value="Winged helix-like DNA-binding domain superfamily/Winged helix DNA-binding domain"/>
    <property type="match status" value="1"/>
</dbReference>
<dbReference type="InterPro" id="IPR014036">
    <property type="entry name" value="DeoR-like_C"/>
</dbReference>
<reference evidence="5 6" key="1">
    <citation type="submission" date="2019-06" db="EMBL/GenBank/DDBJ databases">
        <title>Genome of new Rhodobacteraceae sp. SM1903.</title>
        <authorList>
            <person name="Ren X."/>
        </authorList>
    </citation>
    <scope>NUCLEOTIDE SEQUENCE [LARGE SCALE GENOMIC DNA]</scope>
    <source>
        <strain evidence="5 6">SM1903</strain>
    </source>
</reference>
<dbReference type="Pfam" id="PF00455">
    <property type="entry name" value="DeoRC"/>
    <property type="match status" value="1"/>
</dbReference>
<keyword evidence="1" id="KW-0805">Transcription regulation</keyword>
<dbReference type="SUPFAM" id="SSF46785">
    <property type="entry name" value="Winged helix' DNA-binding domain"/>
    <property type="match status" value="1"/>
</dbReference>
<dbReference type="GO" id="GO:0003700">
    <property type="term" value="F:DNA-binding transcription factor activity"/>
    <property type="evidence" value="ECO:0007669"/>
    <property type="project" value="InterPro"/>
</dbReference>
<comment type="caution">
    <text evidence="5">The sequence shown here is derived from an EMBL/GenBank/DDBJ whole genome shotgun (WGS) entry which is preliminary data.</text>
</comment>
<evidence type="ECO:0000256" key="3">
    <source>
        <dbReference type="ARBA" id="ARBA00023163"/>
    </source>
</evidence>
<dbReference type="OrthoDB" id="9816363at2"/>
<sequence>MSNDRIKAIRDYLFRNGTARVQDLAAAFNVSMPTIRRDLTEMEAAGTIAREHGFARIAQTALQEVAFGQREGSQIDAKRAIAAECLRDLTPGSSVFLDAGTTVLQLARALRLSPRPLIVFTNGIVVASELSQVAGVELNLLGGRVRAENMSMVGALAESMIAGLWFDHVVLGASAVSDDGWITSYDADEAQLNARMAERSGQVTVLADSSKFGCRQTYSVMKLNGKQRLLTDDGLSASQRERLSAQGCRVTAVPLGVQV</sequence>
<gene>
    <name evidence="5" type="ORF">FHY64_04780</name>
</gene>
<feature type="domain" description="HTH deoR-type" evidence="4">
    <location>
        <begin position="2"/>
        <end position="57"/>
    </location>
</feature>